<evidence type="ECO:0000256" key="2">
    <source>
        <dbReference type="ARBA" id="ARBA00022723"/>
    </source>
</evidence>
<accession>A0A059BWN1</accession>
<dbReference type="Gene3D" id="3.30.40.10">
    <property type="entry name" value="Zinc/RING finger domain, C3HC4 (zinc finger)"/>
    <property type="match status" value="1"/>
</dbReference>
<dbReference type="InterPro" id="IPR013083">
    <property type="entry name" value="Znf_RING/FYVE/PHD"/>
</dbReference>
<dbReference type="InParanoid" id="A0A059BWN1"/>
<evidence type="ECO:0000313" key="7">
    <source>
        <dbReference type="EMBL" id="KCW70507.1"/>
    </source>
</evidence>
<sequence length="77" mass="9182">MTSENMVDDAKLSKNSCDRIPRIRIAEDHLMDSSGNRNPRSICLQDFECKDQARRLPNCRHWLHLRCIDKWISLIWQ</sequence>
<evidence type="ECO:0000256" key="1">
    <source>
        <dbReference type="ARBA" id="ARBA00004370"/>
    </source>
</evidence>
<evidence type="ECO:0000259" key="6">
    <source>
        <dbReference type="Pfam" id="PF17123"/>
    </source>
</evidence>
<comment type="subcellular location">
    <subcellularLocation>
        <location evidence="1">Membrane</location>
    </subcellularLocation>
</comment>
<dbReference type="EMBL" id="KK198758">
    <property type="protein sequence ID" value="KCW70507.1"/>
    <property type="molecule type" value="Genomic_DNA"/>
</dbReference>
<proteinExistence type="predicted"/>
<keyword evidence="5" id="KW-0472">Membrane</keyword>
<feature type="domain" description="RING-type" evidence="6">
    <location>
        <begin position="41"/>
        <end position="68"/>
    </location>
</feature>
<name>A0A059BWN1_EUCGR</name>
<keyword evidence="2" id="KW-0479">Metal-binding</keyword>
<dbReference type="PANTHER" id="PTHR46151">
    <property type="entry name" value="NEP1-INTERACTING PROTEIN-LIKE 2"/>
    <property type="match status" value="1"/>
</dbReference>
<dbReference type="InterPro" id="IPR001841">
    <property type="entry name" value="Znf_RING"/>
</dbReference>
<dbReference type="Gramene" id="KCW70507">
    <property type="protein sequence ID" value="KCW70507"/>
    <property type="gene ID" value="EUGRSUZ_F03715"/>
</dbReference>
<dbReference type="Pfam" id="PF17123">
    <property type="entry name" value="zf-RING_11"/>
    <property type="match status" value="1"/>
</dbReference>
<gene>
    <name evidence="7" type="ORF">EUGRSUZ_F03715</name>
</gene>
<reference evidence="7" key="1">
    <citation type="submission" date="2013-07" db="EMBL/GenBank/DDBJ databases">
        <title>The genome of Eucalyptus grandis.</title>
        <authorList>
            <person name="Schmutz J."/>
            <person name="Hayes R."/>
            <person name="Myburg A."/>
            <person name="Tuskan G."/>
            <person name="Grattapaglia D."/>
            <person name="Rokhsar D.S."/>
        </authorList>
    </citation>
    <scope>NUCLEOTIDE SEQUENCE</scope>
    <source>
        <tissue evidence="7">Leaf extractions</tissue>
    </source>
</reference>
<dbReference type="GO" id="GO:0016020">
    <property type="term" value="C:membrane"/>
    <property type="evidence" value="ECO:0007669"/>
    <property type="project" value="UniProtKB-SubCell"/>
</dbReference>
<dbReference type="STRING" id="71139.A0A059BWN1"/>
<evidence type="ECO:0000256" key="3">
    <source>
        <dbReference type="ARBA" id="ARBA00022771"/>
    </source>
</evidence>
<protein>
    <recommendedName>
        <fullName evidence="6">RING-type domain-containing protein</fullName>
    </recommendedName>
</protein>
<dbReference type="SUPFAM" id="SSF57850">
    <property type="entry name" value="RING/U-box"/>
    <property type="match status" value="1"/>
</dbReference>
<dbReference type="PANTHER" id="PTHR46151:SF19">
    <property type="entry name" value="NEP1-INTERACTING PROTEIN 1-LIKE ISOFORM X1"/>
    <property type="match status" value="1"/>
</dbReference>
<organism evidence="7">
    <name type="scientific">Eucalyptus grandis</name>
    <name type="common">Flooded gum</name>
    <dbReference type="NCBI Taxonomy" id="71139"/>
    <lineage>
        <taxon>Eukaryota</taxon>
        <taxon>Viridiplantae</taxon>
        <taxon>Streptophyta</taxon>
        <taxon>Embryophyta</taxon>
        <taxon>Tracheophyta</taxon>
        <taxon>Spermatophyta</taxon>
        <taxon>Magnoliopsida</taxon>
        <taxon>eudicotyledons</taxon>
        <taxon>Gunneridae</taxon>
        <taxon>Pentapetalae</taxon>
        <taxon>rosids</taxon>
        <taxon>malvids</taxon>
        <taxon>Myrtales</taxon>
        <taxon>Myrtaceae</taxon>
        <taxon>Myrtoideae</taxon>
        <taxon>Eucalypteae</taxon>
        <taxon>Eucalyptus</taxon>
    </lineage>
</organism>
<evidence type="ECO:0000256" key="5">
    <source>
        <dbReference type="ARBA" id="ARBA00023136"/>
    </source>
</evidence>
<keyword evidence="4" id="KW-0862">Zinc</keyword>
<keyword evidence="3" id="KW-0863">Zinc-finger</keyword>
<dbReference type="GO" id="GO:0008270">
    <property type="term" value="F:zinc ion binding"/>
    <property type="evidence" value="ECO:0007669"/>
    <property type="project" value="UniProtKB-KW"/>
</dbReference>
<evidence type="ECO:0000256" key="4">
    <source>
        <dbReference type="ARBA" id="ARBA00022833"/>
    </source>
</evidence>
<dbReference type="AlphaFoldDB" id="A0A059BWN1"/>